<keyword evidence="3" id="KW-1185">Reference proteome</keyword>
<feature type="compositionally biased region" description="Basic and acidic residues" evidence="1">
    <location>
        <begin position="20"/>
        <end position="30"/>
    </location>
</feature>
<evidence type="ECO:0000313" key="3">
    <source>
        <dbReference type="Proteomes" id="UP001152795"/>
    </source>
</evidence>
<feature type="region of interest" description="Disordered" evidence="1">
    <location>
        <begin position="1"/>
        <end position="32"/>
    </location>
</feature>
<dbReference type="EMBL" id="CACRXK020000816">
    <property type="protein sequence ID" value="CAB3985003.1"/>
    <property type="molecule type" value="Genomic_DNA"/>
</dbReference>
<organism evidence="2 3">
    <name type="scientific">Paramuricea clavata</name>
    <name type="common">Red gorgonian</name>
    <name type="synonym">Violescent sea-whip</name>
    <dbReference type="NCBI Taxonomy" id="317549"/>
    <lineage>
        <taxon>Eukaryota</taxon>
        <taxon>Metazoa</taxon>
        <taxon>Cnidaria</taxon>
        <taxon>Anthozoa</taxon>
        <taxon>Octocorallia</taxon>
        <taxon>Malacalcyonacea</taxon>
        <taxon>Plexauridae</taxon>
        <taxon>Paramuricea</taxon>
    </lineage>
</organism>
<reference evidence="2" key="1">
    <citation type="submission" date="2020-04" db="EMBL/GenBank/DDBJ databases">
        <authorList>
            <person name="Alioto T."/>
            <person name="Alioto T."/>
            <person name="Gomez Garrido J."/>
        </authorList>
    </citation>
    <scope>NUCLEOTIDE SEQUENCE</scope>
    <source>
        <strain evidence="2">A484AB</strain>
    </source>
</reference>
<feature type="region of interest" description="Disordered" evidence="1">
    <location>
        <begin position="318"/>
        <end position="364"/>
    </location>
</feature>
<dbReference type="AlphaFoldDB" id="A0A7D9HKY0"/>
<proteinExistence type="predicted"/>
<dbReference type="Proteomes" id="UP001152795">
    <property type="component" value="Unassembled WGS sequence"/>
</dbReference>
<dbReference type="OrthoDB" id="5988333at2759"/>
<feature type="region of interest" description="Disordered" evidence="1">
    <location>
        <begin position="64"/>
        <end position="111"/>
    </location>
</feature>
<name>A0A7D9HKY0_PARCT</name>
<feature type="compositionally biased region" description="Basic and acidic residues" evidence="1">
    <location>
        <begin position="89"/>
        <end position="107"/>
    </location>
</feature>
<sequence length="364" mass="41118">MAHESGHESEENFEQSLEDEVARASNDEPNAKAVATELGNVFADQFTALAEHLQQGFSSLERTMTQAMRTKRKRKSSSSSAGSGSSNHSDQEAIAIKEPKQAKKSTTDDLTEQVEDLLNTHEGNKSDTSNAINTTHDEVLNEIAQELDCDELCSPPLLDKLATVVNKMLRTKLSEDKLKEKQRLYTRPQNCDTLVTTRVNAEIWAKLQSHTRSVDIRLQKVQALLLKGIVPILQIANTQLSSDGGENENHKEMTRQALDAISLLSQANQELNQRRRELIKPDLNEKYQQICAEHVPCTDHLFGDELHKTLQDITATNRVSQQVSGPPPFKKNSFNRPKNERGRWQYPPRHFQRKRGGGRKRQTH</sequence>
<feature type="compositionally biased region" description="Basic and acidic residues" evidence="1">
    <location>
        <begin position="1"/>
        <end position="10"/>
    </location>
</feature>
<comment type="caution">
    <text evidence="2">The sequence shown here is derived from an EMBL/GenBank/DDBJ whole genome shotgun (WGS) entry which is preliminary data.</text>
</comment>
<accession>A0A7D9HKY0</accession>
<feature type="compositionally biased region" description="Low complexity" evidence="1">
    <location>
        <begin position="77"/>
        <end position="86"/>
    </location>
</feature>
<gene>
    <name evidence="2" type="ORF">PACLA_8A000228</name>
</gene>
<dbReference type="PANTHER" id="PTHR34239:SF2">
    <property type="entry name" value="TRANSPOSABLE ELEMENT P TRANSPOSASE_THAP9 CONSERVED DOMAIN-CONTAINING PROTEIN"/>
    <property type="match status" value="1"/>
</dbReference>
<evidence type="ECO:0000313" key="2">
    <source>
        <dbReference type="EMBL" id="CAB3985003.1"/>
    </source>
</evidence>
<feature type="compositionally biased region" description="Basic residues" evidence="1">
    <location>
        <begin position="350"/>
        <end position="364"/>
    </location>
</feature>
<dbReference type="PANTHER" id="PTHR34239">
    <property type="entry name" value="APPLE DOMAIN-CONTAINING PROTEIN"/>
    <property type="match status" value="1"/>
</dbReference>
<protein>
    <submittedName>
        <fullName evidence="2">Uncharacterized protein</fullName>
    </submittedName>
</protein>
<evidence type="ECO:0000256" key="1">
    <source>
        <dbReference type="SAM" id="MobiDB-lite"/>
    </source>
</evidence>